<name>A0ABV4WPC8_9CYAN</name>
<reference evidence="2 3" key="1">
    <citation type="submission" date="2024-09" db="EMBL/GenBank/DDBJ databases">
        <title>Floridaenema gen nov. (Aerosakkonemataceae, Aerosakkonematales ord. nov., Cyanobacteria) from benthic tropical and subtropical fresh waters, with the description of four new species.</title>
        <authorList>
            <person name="Moretto J.A."/>
            <person name="Berthold D.E."/>
            <person name="Lefler F.W."/>
            <person name="Huang I.-S."/>
            <person name="Laughinghouse H. IV."/>
        </authorList>
    </citation>
    <scope>NUCLEOTIDE SEQUENCE [LARGE SCALE GENOMIC DNA]</scope>
    <source>
        <strain evidence="2 3">BLCC-F167</strain>
    </source>
</reference>
<dbReference type="RefSeq" id="WP_413279152.1">
    <property type="nucleotide sequence ID" value="NZ_JBHFNT010000176.1"/>
</dbReference>
<dbReference type="EMBL" id="JBHFNT010000176">
    <property type="protein sequence ID" value="MFB2836786.1"/>
    <property type="molecule type" value="Genomic_DNA"/>
</dbReference>
<evidence type="ECO:0000313" key="2">
    <source>
        <dbReference type="EMBL" id="MFB2836786.1"/>
    </source>
</evidence>
<keyword evidence="1" id="KW-0472">Membrane</keyword>
<protein>
    <submittedName>
        <fullName evidence="2">Uncharacterized protein</fullName>
    </submittedName>
</protein>
<keyword evidence="1" id="KW-0812">Transmembrane</keyword>
<keyword evidence="3" id="KW-1185">Reference proteome</keyword>
<accession>A0ABV4WPC8</accession>
<evidence type="ECO:0000256" key="1">
    <source>
        <dbReference type="SAM" id="Phobius"/>
    </source>
</evidence>
<evidence type="ECO:0000313" key="3">
    <source>
        <dbReference type="Proteomes" id="UP001576780"/>
    </source>
</evidence>
<dbReference type="Proteomes" id="UP001576780">
    <property type="component" value="Unassembled WGS sequence"/>
</dbReference>
<feature type="transmembrane region" description="Helical" evidence="1">
    <location>
        <begin position="21"/>
        <end position="40"/>
    </location>
</feature>
<gene>
    <name evidence="2" type="ORF">ACE1CA_19840</name>
</gene>
<keyword evidence="1" id="KW-1133">Transmembrane helix</keyword>
<sequence>MSSCYLIQCSYIGFRFLRFKLSPWIVLAIAPFKLVFSSGVQRIHEEIRYLSALSKIDFVGVYGLLNDLLW</sequence>
<proteinExistence type="predicted"/>
<organism evidence="2 3">
    <name type="scientific">Floridaenema evergladense BLCC-F167</name>
    <dbReference type="NCBI Taxonomy" id="3153639"/>
    <lineage>
        <taxon>Bacteria</taxon>
        <taxon>Bacillati</taxon>
        <taxon>Cyanobacteriota</taxon>
        <taxon>Cyanophyceae</taxon>
        <taxon>Oscillatoriophycideae</taxon>
        <taxon>Aerosakkonematales</taxon>
        <taxon>Aerosakkonemataceae</taxon>
        <taxon>Floridanema</taxon>
        <taxon>Floridanema evergladense</taxon>
    </lineage>
</organism>
<comment type="caution">
    <text evidence="2">The sequence shown here is derived from an EMBL/GenBank/DDBJ whole genome shotgun (WGS) entry which is preliminary data.</text>
</comment>